<dbReference type="AlphaFoldDB" id="A0A098EDD1"/>
<accession>A0A098EDD1</accession>
<reference evidence="1" key="1">
    <citation type="submission" date="2014-09" db="EMBL/GenBank/DDBJ databases">
        <authorList>
            <person name="Probst J Alexander"/>
        </authorList>
    </citation>
    <scope>NUCLEOTIDE SEQUENCE</scope>
</reference>
<evidence type="ECO:0000313" key="1">
    <source>
        <dbReference type="EMBL" id="CEG13524.1"/>
    </source>
</evidence>
<organism evidence="1">
    <name type="scientific">groundwater metagenome</name>
    <dbReference type="NCBI Taxonomy" id="717931"/>
    <lineage>
        <taxon>unclassified sequences</taxon>
        <taxon>metagenomes</taxon>
        <taxon>ecological metagenomes</taxon>
    </lineage>
</organism>
<sequence length="169" mass="19798">MHNEAGIIIVDTESKEYKPITIQLSRKFISLQGKERILSSAIDSKLKKLTDDLEKSVVDGKLPWVYLEIEDDSKIGNSLINEKIARATDGKVLFVRKEINSEEISKIERNTEISFKDVNIRDVIRSYFLKYNDEVYELYEKRKDISGAKEVMNKIYIKFKDNYQRQKII</sequence>
<name>A0A098EDD1_9ZZZZ</name>
<gene>
    <name evidence="1" type="ORF">MSIBF_A410002</name>
</gene>
<dbReference type="EMBL" id="CCXY01000346">
    <property type="protein sequence ID" value="CEG13524.1"/>
    <property type="molecule type" value="Genomic_DNA"/>
</dbReference>
<proteinExistence type="predicted"/>
<protein>
    <submittedName>
        <fullName evidence="1">Uncharacterized protein</fullName>
    </submittedName>
</protein>